<proteinExistence type="predicted"/>
<dbReference type="PANTHER" id="PTHR40077:SF1">
    <property type="entry name" value="MEMBRANE PROTEIN"/>
    <property type="match status" value="1"/>
</dbReference>
<keyword evidence="3 6" id="KW-0812">Transmembrane</keyword>
<protein>
    <submittedName>
        <fullName evidence="8">Membrane protein YdzA</fullName>
    </submittedName>
</protein>
<dbReference type="PANTHER" id="PTHR40077">
    <property type="entry name" value="MEMBRANE PROTEIN-RELATED"/>
    <property type="match status" value="1"/>
</dbReference>
<comment type="caution">
    <text evidence="8">The sequence shown here is derived from an EMBL/GenBank/DDBJ whole genome shotgun (WGS) entry which is preliminary data.</text>
</comment>
<evidence type="ECO:0000313" key="9">
    <source>
        <dbReference type="Proteomes" id="UP000625780"/>
    </source>
</evidence>
<dbReference type="InterPro" id="IPR023845">
    <property type="entry name" value="DUF3817_TM"/>
</dbReference>
<accession>A0ABQ1QRG7</accession>
<comment type="subcellular location">
    <subcellularLocation>
        <location evidence="1">Cell membrane</location>
        <topology evidence="1">Multi-pass membrane protein</topology>
    </subcellularLocation>
</comment>
<name>A0ABQ1QRG7_9FLAO</name>
<dbReference type="NCBIfam" id="TIGR03954">
    <property type="entry name" value="integ_memb_HG"/>
    <property type="match status" value="1"/>
</dbReference>
<organism evidence="8 9">
    <name type="scientific">Muriicola marianensis</name>
    <dbReference type="NCBI Taxonomy" id="1324801"/>
    <lineage>
        <taxon>Bacteria</taxon>
        <taxon>Pseudomonadati</taxon>
        <taxon>Bacteroidota</taxon>
        <taxon>Flavobacteriia</taxon>
        <taxon>Flavobacteriales</taxon>
        <taxon>Flavobacteriaceae</taxon>
        <taxon>Muriicola</taxon>
    </lineage>
</organism>
<evidence type="ECO:0000313" key="8">
    <source>
        <dbReference type="EMBL" id="GGD42258.1"/>
    </source>
</evidence>
<feature type="domain" description="DUF3817" evidence="7">
    <location>
        <begin position="2"/>
        <end position="84"/>
    </location>
</feature>
<dbReference type="Proteomes" id="UP000625780">
    <property type="component" value="Unassembled WGS sequence"/>
</dbReference>
<evidence type="ECO:0000256" key="1">
    <source>
        <dbReference type="ARBA" id="ARBA00004651"/>
    </source>
</evidence>
<sequence length="93" mass="10810">MRALAIVEGISYLLLFGFSMPLKYWANIREPNIYIGYVHGGLFIAFIILAFVFCRQQGWGMKRNLKFFLASLLPYGTFYMDKKYLAPLVSEKK</sequence>
<dbReference type="EMBL" id="BMFH01000001">
    <property type="protein sequence ID" value="GGD42258.1"/>
    <property type="molecule type" value="Genomic_DNA"/>
</dbReference>
<keyword evidence="5 6" id="KW-0472">Membrane</keyword>
<dbReference type="Pfam" id="PF12823">
    <property type="entry name" value="DUF3817"/>
    <property type="match status" value="1"/>
</dbReference>
<feature type="transmembrane region" description="Helical" evidence="6">
    <location>
        <begin position="34"/>
        <end position="54"/>
    </location>
</feature>
<reference evidence="9" key="1">
    <citation type="journal article" date="2019" name="Int. J. Syst. Evol. Microbiol.">
        <title>The Global Catalogue of Microorganisms (GCM) 10K type strain sequencing project: providing services to taxonomists for standard genome sequencing and annotation.</title>
        <authorList>
            <consortium name="The Broad Institute Genomics Platform"/>
            <consortium name="The Broad Institute Genome Sequencing Center for Infectious Disease"/>
            <person name="Wu L."/>
            <person name="Ma J."/>
        </authorList>
    </citation>
    <scope>NUCLEOTIDE SEQUENCE [LARGE SCALE GENOMIC DNA]</scope>
    <source>
        <strain evidence="9">CGMCC 1.12606</strain>
    </source>
</reference>
<keyword evidence="9" id="KW-1185">Reference proteome</keyword>
<gene>
    <name evidence="8" type="primary">ydzA</name>
    <name evidence="8" type="ORF">GCM10011361_06550</name>
</gene>
<evidence type="ECO:0000259" key="7">
    <source>
        <dbReference type="Pfam" id="PF12823"/>
    </source>
</evidence>
<evidence type="ECO:0000256" key="6">
    <source>
        <dbReference type="SAM" id="Phobius"/>
    </source>
</evidence>
<evidence type="ECO:0000256" key="2">
    <source>
        <dbReference type="ARBA" id="ARBA00022475"/>
    </source>
</evidence>
<evidence type="ECO:0000256" key="4">
    <source>
        <dbReference type="ARBA" id="ARBA00022989"/>
    </source>
</evidence>
<evidence type="ECO:0000256" key="5">
    <source>
        <dbReference type="ARBA" id="ARBA00023136"/>
    </source>
</evidence>
<evidence type="ECO:0000256" key="3">
    <source>
        <dbReference type="ARBA" id="ARBA00022692"/>
    </source>
</evidence>
<keyword evidence="2" id="KW-1003">Cell membrane</keyword>
<keyword evidence="4 6" id="KW-1133">Transmembrane helix</keyword>